<sequence>MNIKELTSFIKEYDLMFTQKLVKYLVIIGISAMKSKTQDISIETIKLIASSCKQQKLKNEMATLKEKVINIQQSITPRMGNFNFSEDKQLRISKSPLIQSQYSPIQKKKDQPSNNCKKAISIQDSDFNFQSLNLKNKSNQLSIKMEQQIKQTQSQKISQNSYQSSKKINLDQIANHFLCSPLIQNPLSVRNQSQQNELQYFFQNTWKQF</sequence>
<accession>A0A8S1K8T9</accession>
<reference evidence="1" key="1">
    <citation type="submission" date="2021-01" db="EMBL/GenBank/DDBJ databases">
        <authorList>
            <consortium name="Genoscope - CEA"/>
            <person name="William W."/>
        </authorList>
    </citation>
    <scope>NUCLEOTIDE SEQUENCE</scope>
</reference>
<evidence type="ECO:0000313" key="2">
    <source>
        <dbReference type="Proteomes" id="UP000688137"/>
    </source>
</evidence>
<dbReference type="AlphaFoldDB" id="A0A8S1K8T9"/>
<name>A0A8S1K8T9_PARPR</name>
<evidence type="ECO:0000313" key="1">
    <source>
        <dbReference type="EMBL" id="CAD8051588.1"/>
    </source>
</evidence>
<gene>
    <name evidence="1" type="ORF">PPRIM_AZ9-3.1.T0180206</name>
</gene>
<proteinExistence type="predicted"/>
<comment type="caution">
    <text evidence="1">The sequence shown here is derived from an EMBL/GenBank/DDBJ whole genome shotgun (WGS) entry which is preliminary data.</text>
</comment>
<protein>
    <submittedName>
        <fullName evidence="1">Uncharacterized protein</fullName>
    </submittedName>
</protein>
<dbReference type="Proteomes" id="UP000688137">
    <property type="component" value="Unassembled WGS sequence"/>
</dbReference>
<organism evidence="1 2">
    <name type="scientific">Paramecium primaurelia</name>
    <dbReference type="NCBI Taxonomy" id="5886"/>
    <lineage>
        <taxon>Eukaryota</taxon>
        <taxon>Sar</taxon>
        <taxon>Alveolata</taxon>
        <taxon>Ciliophora</taxon>
        <taxon>Intramacronucleata</taxon>
        <taxon>Oligohymenophorea</taxon>
        <taxon>Peniculida</taxon>
        <taxon>Parameciidae</taxon>
        <taxon>Paramecium</taxon>
    </lineage>
</organism>
<dbReference type="OMA" id="LMFTQKL"/>
<keyword evidence="2" id="KW-1185">Reference proteome</keyword>
<dbReference type="EMBL" id="CAJJDM010000014">
    <property type="protein sequence ID" value="CAD8051588.1"/>
    <property type="molecule type" value="Genomic_DNA"/>
</dbReference>